<sequence precursor="true">MPINSRFRAFRLSLVLLAMAICVGCGTLSKQSGTDATYATASPADTKADAKASQLNRRGLKHFQKQEFDLAEKMFREALEVNVSFAPAHNNLGQVYIARHQLYLAAWEFEYAANLMPERVEPIINQGLAYEMAGRIERAEDYYRRAHDREPTHPWAISSLVRTLIKQNEDPDEIRFLLRELILHDHREDWVQWAELLMETRFGVDCDQCTDYQSFPRGGLEPTPYSLPSKESPSGSTMGDVEDVQLFDPNMSLPSDEPATPFNEGTGSDIELREESISLPVRIDRIPPLLDQRSLGENLPSRLPSVKPRSLPSTGIDPNREVTPASWLEAIPQRHDANGASNQAVQPTRGPKKGQDLGAQRQ</sequence>
<dbReference type="SUPFAM" id="SSF48452">
    <property type="entry name" value="TPR-like"/>
    <property type="match status" value="1"/>
</dbReference>
<feature type="region of interest" description="Disordered" evidence="2">
    <location>
        <begin position="292"/>
        <end position="362"/>
    </location>
</feature>
<gene>
    <name evidence="4" type="ORF">V7x_40570</name>
</gene>
<feature type="region of interest" description="Disordered" evidence="2">
    <location>
        <begin position="215"/>
        <end position="239"/>
    </location>
</feature>
<keyword evidence="1" id="KW-0802">TPR repeat</keyword>
<comment type="caution">
    <text evidence="4">The sequence shown here is derived from an EMBL/GenBank/DDBJ whole genome shotgun (WGS) entry which is preliminary data.</text>
</comment>
<feature type="region of interest" description="Disordered" evidence="2">
    <location>
        <begin position="252"/>
        <end position="271"/>
    </location>
</feature>
<protein>
    <submittedName>
        <fullName evidence="4">Tetratricopeptide repeat protein</fullName>
    </submittedName>
</protein>
<evidence type="ECO:0000313" key="4">
    <source>
        <dbReference type="EMBL" id="TWU62328.1"/>
    </source>
</evidence>
<reference evidence="4 5" key="1">
    <citation type="submission" date="2019-02" db="EMBL/GenBank/DDBJ databases">
        <title>Deep-cultivation of Planctomycetes and their phenomic and genomic characterization uncovers novel biology.</title>
        <authorList>
            <person name="Wiegand S."/>
            <person name="Jogler M."/>
            <person name="Boedeker C."/>
            <person name="Pinto D."/>
            <person name="Vollmers J."/>
            <person name="Rivas-Marin E."/>
            <person name="Kohn T."/>
            <person name="Peeters S.H."/>
            <person name="Heuer A."/>
            <person name="Rast P."/>
            <person name="Oberbeckmann S."/>
            <person name="Bunk B."/>
            <person name="Jeske O."/>
            <person name="Meyerdierks A."/>
            <person name="Storesund J.E."/>
            <person name="Kallscheuer N."/>
            <person name="Luecker S."/>
            <person name="Lage O.M."/>
            <person name="Pohl T."/>
            <person name="Merkel B.J."/>
            <person name="Hornburger P."/>
            <person name="Mueller R.-W."/>
            <person name="Bruemmer F."/>
            <person name="Labrenz M."/>
            <person name="Spormann A.M."/>
            <person name="Op Den Camp H."/>
            <person name="Overmann J."/>
            <person name="Amann R."/>
            <person name="Jetten M.S.M."/>
            <person name="Mascher T."/>
            <person name="Medema M.H."/>
            <person name="Devos D.P."/>
            <person name="Kaster A.-K."/>
            <person name="Ovreas L."/>
            <person name="Rohde M."/>
            <person name="Galperin M.Y."/>
            <person name="Jogler C."/>
        </authorList>
    </citation>
    <scope>NUCLEOTIDE SEQUENCE [LARGE SCALE GENOMIC DNA]</scope>
    <source>
        <strain evidence="4 5">V7</strain>
    </source>
</reference>
<feature type="repeat" description="TPR" evidence="1">
    <location>
        <begin position="52"/>
        <end position="85"/>
    </location>
</feature>
<feature type="chain" id="PRO_5023035897" evidence="3">
    <location>
        <begin position="21"/>
        <end position="362"/>
    </location>
</feature>
<name>A0A5C6FNU1_9PLAN</name>
<proteinExistence type="predicted"/>
<dbReference type="Gene3D" id="1.25.40.10">
    <property type="entry name" value="Tetratricopeptide repeat domain"/>
    <property type="match status" value="1"/>
</dbReference>
<keyword evidence="3" id="KW-0732">Signal</keyword>
<dbReference type="PROSITE" id="PS50005">
    <property type="entry name" value="TPR"/>
    <property type="match status" value="2"/>
</dbReference>
<organism evidence="4 5">
    <name type="scientific">Crateriforma conspicua</name>
    <dbReference type="NCBI Taxonomy" id="2527996"/>
    <lineage>
        <taxon>Bacteria</taxon>
        <taxon>Pseudomonadati</taxon>
        <taxon>Planctomycetota</taxon>
        <taxon>Planctomycetia</taxon>
        <taxon>Planctomycetales</taxon>
        <taxon>Planctomycetaceae</taxon>
        <taxon>Crateriforma</taxon>
    </lineage>
</organism>
<feature type="repeat" description="TPR" evidence="1">
    <location>
        <begin position="120"/>
        <end position="153"/>
    </location>
</feature>
<evidence type="ECO:0000256" key="1">
    <source>
        <dbReference type="PROSITE-ProRule" id="PRU00339"/>
    </source>
</evidence>
<dbReference type="SMART" id="SM00028">
    <property type="entry name" value="TPR"/>
    <property type="match status" value="3"/>
</dbReference>
<dbReference type="InterPro" id="IPR011990">
    <property type="entry name" value="TPR-like_helical_dom_sf"/>
</dbReference>
<accession>A0A5C6FNU1</accession>
<evidence type="ECO:0000256" key="3">
    <source>
        <dbReference type="SAM" id="SignalP"/>
    </source>
</evidence>
<dbReference type="OrthoDB" id="283443at2"/>
<dbReference type="InterPro" id="IPR019734">
    <property type="entry name" value="TPR_rpt"/>
</dbReference>
<dbReference type="AlphaFoldDB" id="A0A5C6FNU1"/>
<evidence type="ECO:0000313" key="5">
    <source>
        <dbReference type="Proteomes" id="UP000316476"/>
    </source>
</evidence>
<dbReference type="EMBL" id="SJPZ01000002">
    <property type="protein sequence ID" value="TWU62328.1"/>
    <property type="molecule type" value="Genomic_DNA"/>
</dbReference>
<evidence type="ECO:0000256" key="2">
    <source>
        <dbReference type="SAM" id="MobiDB-lite"/>
    </source>
</evidence>
<dbReference type="RefSeq" id="WP_146415002.1">
    <property type="nucleotide sequence ID" value="NZ_SJPZ01000002.1"/>
</dbReference>
<dbReference type="Proteomes" id="UP000316476">
    <property type="component" value="Unassembled WGS sequence"/>
</dbReference>
<feature type="signal peptide" evidence="3">
    <location>
        <begin position="1"/>
        <end position="20"/>
    </location>
</feature>